<dbReference type="GO" id="GO:0016020">
    <property type="term" value="C:membrane"/>
    <property type="evidence" value="ECO:0007669"/>
    <property type="project" value="UniProtKB-SubCell"/>
</dbReference>
<evidence type="ECO:0000256" key="6">
    <source>
        <dbReference type="SAM" id="MobiDB-lite"/>
    </source>
</evidence>
<dbReference type="Proteomes" id="UP001392437">
    <property type="component" value="Unassembled WGS sequence"/>
</dbReference>
<evidence type="ECO:0000313" key="9">
    <source>
        <dbReference type="EMBL" id="KAK8132432.1"/>
    </source>
</evidence>
<name>A0AAW0RBY2_9PEZI</name>
<dbReference type="PANTHER" id="PTHR33048:SF47">
    <property type="entry name" value="INTEGRAL MEMBRANE PROTEIN-RELATED"/>
    <property type="match status" value="1"/>
</dbReference>
<reference evidence="9 10" key="1">
    <citation type="submission" date="2023-01" db="EMBL/GenBank/DDBJ databases">
        <title>Analysis of 21 Apiospora genomes using comparative genomics revels a genus with tremendous synthesis potential of carbohydrate active enzymes and secondary metabolites.</title>
        <authorList>
            <person name="Sorensen T."/>
        </authorList>
    </citation>
    <scope>NUCLEOTIDE SEQUENCE [LARGE SCALE GENOMIC DNA]</scope>
    <source>
        <strain evidence="9 10">CBS 117206</strain>
    </source>
</reference>
<protein>
    <recommendedName>
        <fullName evidence="8">Rhodopsin domain-containing protein</fullName>
    </recommendedName>
</protein>
<feature type="region of interest" description="Disordered" evidence="6">
    <location>
        <begin position="270"/>
        <end position="295"/>
    </location>
</feature>
<evidence type="ECO:0000256" key="7">
    <source>
        <dbReference type="SAM" id="Phobius"/>
    </source>
</evidence>
<evidence type="ECO:0000313" key="10">
    <source>
        <dbReference type="Proteomes" id="UP001392437"/>
    </source>
</evidence>
<feature type="compositionally biased region" description="Polar residues" evidence="6">
    <location>
        <begin position="329"/>
        <end position="343"/>
    </location>
</feature>
<evidence type="ECO:0000256" key="3">
    <source>
        <dbReference type="ARBA" id="ARBA00022989"/>
    </source>
</evidence>
<comment type="subcellular location">
    <subcellularLocation>
        <location evidence="1">Membrane</location>
        <topology evidence="1">Multi-pass membrane protein</topology>
    </subcellularLocation>
</comment>
<accession>A0AAW0RBY2</accession>
<evidence type="ECO:0000256" key="1">
    <source>
        <dbReference type="ARBA" id="ARBA00004141"/>
    </source>
</evidence>
<keyword evidence="3 7" id="KW-1133">Transmembrane helix</keyword>
<feature type="transmembrane region" description="Helical" evidence="7">
    <location>
        <begin position="90"/>
        <end position="117"/>
    </location>
</feature>
<feature type="compositionally biased region" description="Polar residues" evidence="6">
    <location>
        <begin position="270"/>
        <end position="282"/>
    </location>
</feature>
<evidence type="ECO:0000256" key="2">
    <source>
        <dbReference type="ARBA" id="ARBA00022692"/>
    </source>
</evidence>
<dbReference type="Pfam" id="PF20684">
    <property type="entry name" value="Fung_rhodopsin"/>
    <property type="match status" value="1"/>
</dbReference>
<dbReference type="PANTHER" id="PTHR33048">
    <property type="entry name" value="PTH11-LIKE INTEGRAL MEMBRANE PROTEIN (AFU_ORTHOLOGUE AFUA_5G11245)"/>
    <property type="match status" value="1"/>
</dbReference>
<dbReference type="InterPro" id="IPR049326">
    <property type="entry name" value="Rhodopsin_dom_fungi"/>
</dbReference>
<evidence type="ECO:0000256" key="5">
    <source>
        <dbReference type="ARBA" id="ARBA00038359"/>
    </source>
</evidence>
<organism evidence="9 10">
    <name type="scientific">Apiospora kogelbergensis</name>
    <dbReference type="NCBI Taxonomy" id="1337665"/>
    <lineage>
        <taxon>Eukaryota</taxon>
        <taxon>Fungi</taxon>
        <taxon>Dikarya</taxon>
        <taxon>Ascomycota</taxon>
        <taxon>Pezizomycotina</taxon>
        <taxon>Sordariomycetes</taxon>
        <taxon>Xylariomycetidae</taxon>
        <taxon>Amphisphaeriales</taxon>
        <taxon>Apiosporaceae</taxon>
        <taxon>Apiospora</taxon>
    </lineage>
</organism>
<dbReference type="InterPro" id="IPR052337">
    <property type="entry name" value="SAT4-like"/>
</dbReference>
<feature type="domain" description="Rhodopsin" evidence="8">
    <location>
        <begin position="65"/>
        <end position="230"/>
    </location>
</feature>
<feature type="transmembrane region" description="Helical" evidence="7">
    <location>
        <begin position="173"/>
        <end position="195"/>
    </location>
</feature>
<dbReference type="AlphaFoldDB" id="A0AAW0RBY2"/>
<evidence type="ECO:0000256" key="4">
    <source>
        <dbReference type="ARBA" id="ARBA00023136"/>
    </source>
</evidence>
<sequence length="343" mass="37586">MAIPIYTQEQGGVIAVSIVCTFLPLLVIVLRFWARQVVHRRFDASDVWILVAFAGYASLLGGVSAAYLCKISILSLYRRVFTIPGERLPFYAVLAVTLLCGLSTFLGYLTIIPIAAWWDPDAQDRLTDGQKWRNDDFQLYTGIATCGTDILILCFPLRQLYRLRIERWRKIGLMATFTVGFITCIVAIIRTVATYVDLSNSATVQTLFRGLEPTIGIIAACLPLLHPLLRCSRSGGGDDGGVDRFTRMPGRRQQHQPIAIRKTVKVTVTSSRNGGGRLSTTLRGWPLSRHSSQEPLGRTMAAAAAATPPGSQDTELAVYGAHSSENQERNGPSQVESLASTAV</sequence>
<proteinExistence type="inferred from homology"/>
<keyword evidence="4 7" id="KW-0472">Membrane</keyword>
<feature type="transmembrane region" description="Helical" evidence="7">
    <location>
        <begin position="12"/>
        <end position="34"/>
    </location>
</feature>
<feature type="transmembrane region" description="Helical" evidence="7">
    <location>
        <begin position="46"/>
        <end position="69"/>
    </location>
</feature>
<dbReference type="EMBL" id="JAQQWP010000001">
    <property type="protein sequence ID" value="KAK8132432.1"/>
    <property type="molecule type" value="Genomic_DNA"/>
</dbReference>
<comment type="similarity">
    <text evidence="5">Belongs to the SAT4 family.</text>
</comment>
<comment type="caution">
    <text evidence="9">The sequence shown here is derived from an EMBL/GenBank/DDBJ whole genome shotgun (WGS) entry which is preliminary data.</text>
</comment>
<evidence type="ECO:0000259" key="8">
    <source>
        <dbReference type="Pfam" id="PF20684"/>
    </source>
</evidence>
<gene>
    <name evidence="9" type="ORF">PG999_000605</name>
</gene>
<keyword evidence="10" id="KW-1185">Reference proteome</keyword>
<feature type="transmembrane region" description="Helical" evidence="7">
    <location>
        <begin position="137"/>
        <end position="161"/>
    </location>
</feature>
<keyword evidence="2 7" id="KW-0812">Transmembrane</keyword>
<feature type="region of interest" description="Disordered" evidence="6">
    <location>
        <begin position="321"/>
        <end position="343"/>
    </location>
</feature>